<evidence type="ECO:0000313" key="4">
    <source>
        <dbReference type="EMBL" id="KAI1878956.1"/>
    </source>
</evidence>
<evidence type="ECO:0008006" key="6">
    <source>
        <dbReference type="Google" id="ProtNLM"/>
    </source>
</evidence>
<protein>
    <recommendedName>
        <fullName evidence="6">Ankyrin repeat protein</fullName>
    </recommendedName>
</protein>
<dbReference type="SMART" id="SM00248">
    <property type="entry name" value="ANK"/>
    <property type="match status" value="3"/>
</dbReference>
<keyword evidence="2" id="KW-0040">ANK repeat</keyword>
<evidence type="ECO:0000256" key="3">
    <source>
        <dbReference type="SAM" id="MobiDB-lite"/>
    </source>
</evidence>
<keyword evidence="5" id="KW-1185">Reference proteome</keyword>
<dbReference type="InterPro" id="IPR050745">
    <property type="entry name" value="Multifunctional_regulatory"/>
</dbReference>
<accession>A0A9P9WU59</accession>
<dbReference type="InterPro" id="IPR036770">
    <property type="entry name" value="Ankyrin_rpt-contain_sf"/>
</dbReference>
<proteinExistence type="predicted"/>
<evidence type="ECO:0000256" key="1">
    <source>
        <dbReference type="ARBA" id="ARBA00022737"/>
    </source>
</evidence>
<dbReference type="SUPFAM" id="SSF48403">
    <property type="entry name" value="Ankyrin repeat"/>
    <property type="match status" value="1"/>
</dbReference>
<dbReference type="InterPro" id="IPR002110">
    <property type="entry name" value="Ankyrin_rpt"/>
</dbReference>
<name>A0A9P9WU59_9PEZI</name>
<evidence type="ECO:0000256" key="2">
    <source>
        <dbReference type="ARBA" id="ARBA00023043"/>
    </source>
</evidence>
<gene>
    <name evidence="4" type="ORF">JX265_003133</name>
</gene>
<dbReference type="PANTHER" id="PTHR24189:SF50">
    <property type="entry name" value="ANKYRIN REPEAT AND SOCS BOX PROTEIN 2"/>
    <property type="match status" value="1"/>
</dbReference>
<dbReference type="AlphaFoldDB" id="A0A9P9WU59"/>
<feature type="compositionally biased region" description="Basic and acidic residues" evidence="3">
    <location>
        <begin position="23"/>
        <end position="37"/>
    </location>
</feature>
<comment type="caution">
    <text evidence="4">The sequence shown here is derived from an EMBL/GenBank/DDBJ whole genome shotgun (WGS) entry which is preliminary data.</text>
</comment>
<dbReference type="Proteomes" id="UP000829685">
    <property type="component" value="Unassembled WGS sequence"/>
</dbReference>
<dbReference type="Pfam" id="PF00023">
    <property type="entry name" value="Ank"/>
    <property type="match status" value="1"/>
</dbReference>
<evidence type="ECO:0000313" key="5">
    <source>
        <dbReference type="Proteomes" id="UP000829685"/>
    </source>
</evidence>
<dbReference type="PANTHER" id="PTHR24189">
    <property type="entry name" value="MYOTROPHIN"/>
    <property type="match status" value="1"/>
</dbReference>
<dbReference type="EMBL" id="JAFIMR010000005">
    <property type="protein sequence ID" value="KAI1878956.1"/>
    <property type="molecule type" value="Genomic_DNA"/>
</dbReference>
<dbReference type="Gene3D" id="1.25.40.20">
    <property type="entry name" value="Ankyrin repeat-containing domain"/>
    <property type="match status" value="2"/>
</dbReference>
<keyword evidence="1" id="KW-0677">Repeat</keyword>
<sequence>MEPLTGKRARDESTLYHASSVSDSKRAKPLSQKEMRDRERRRIEALYADLPVLPPKLPAPDYLVDGQITYSKDNASLEFYAACVHGDLDKVRSYTESSSRPQADLQYGLEKAAHGFHVEVVCHFMREQSTKLHTRVFETEDKTHSQGLNIFLYGSPKLFELLRELLDNGWHPNQVLGTAPQKVALHYPCCIKDLSILQLLLQHGADPSISRHPYPSPAFLHFPHEAPLARKCGEVLNMAASTGSTEAIDLLLSYGAKLEYGSPLHRLAGYSYAADDSGQASRYAMADHLINVGDDINGLRNVGDVVKPYSIIPFGGSFQTTPLSHATALGDWAFVEWLLEKGADPEAAGGRAFSTKDVLYYGRPERTAEEYKGRLLKLIDKTQNKGQTVQSG</sequence>
<feature type="region of interest" description="Disordered" evidence="3">
    <location>
        <begin position="1"/>
        <end position="37"/>
    </location>
</feature>
<organism evidence="4 5">
    <name type="scientific">Neoarthrinium moseri</name>
    <dbReference type="NCBI Taxonomy" id="1658444"/>
    <lineage>
        <taxon>Eukaryota</taxon>
        <taxon>Fungi</taxon>
        <taxon>Dikarya</taxon>
        <taxon>Ascomycota</taxon>
        <taxon>Pezizomycotina</taxon>
        <taxon>Sordariomycetes</taxon>
        <taxon>Xylariomycetidae</taxon>
        <taxon>Amphisphaeriales</taxon>
        <taxon>Apiosporaceae</taxon>
        <taxon>Neoarthrinium</taxon>
    </lineage>
</organism>
<reference evidence="4" key="1">
    <citation type="submission" date="2021-03" db="EMBL/GenBank/DDBJ databases">
        <title>Revisited historic fungal species revealed as producer of novel bioactive compounds through whole genome sequencing and comparative genomics.</title>
        <authorList>
            <person name="Vignolle G.A."/>
            <person name="Hochenegger N."/>
            <person name="Mach R.L."/>
            <person name="Mach-Aigner A.R."/>
            <person name="Javad Rahimi M."/>
            <person name="Salim K.A."/>
            <person name="Chan C.M."/>
            <person name="Lim L.B.L."/>
            <person name="Cai F."/>
            <person name="Druzhinina I.S."/>
            <person name="U'Ren J.M."/>
            <person name="Derntl C."/>
        </authorList>
    </citation>
    <scope>NUCLEOTIDE SEQUENCE</scope>
    <source>
        <strain evidence="4">TUCIM 5799</strain>
    </source>
</reference>